<proteinExistence type="predicted"/>
<sequence>MCDNINAVAFLITAETLLEVATTLSENDEDTSTDDENILKAPKETLFTPTRIEYYVERVAPGLNAQQFQQHFRVTINVYEHLLHIIAPQLQQQSHVGRVAINAEKYILSVIWVMATQDSYRYSYRYHISFIFSHFKLSAVTYFAKGIPFEI</sequence>
<keyword evidence="2" id="KW-1185">Reference proteome</keyword>
<protein>
    <submittedName>
        <fullName evidence="1">Uncharacterized protein</fullName>
    </submittedName>
</protein>
<accession>A0AAW1K168</accession>
<reference evidence="1 2" key="1">
    <citation type="journal article" date="2024" name="BMC Genomics">
        <title>De novo assembly and annotation of Popillia japonica's genome with initial clues to its potential as an invasive pest.</title>
        <authorList>
            <person name="Cucini C."/>
            <person name="Boschi S."/>
            <person name="Funari R."/>
            <person name="Cardaioli E."/>
            <person name="Iannotti N."/>
            <person name="Marturano G."/>
            <person name="Paoli F."/>
            <person name="Bruttini M."/>
            <person name="Carapelli A."/>
            <person name="Frati F."/>
            <person name="Nardi F."/>
        </authorList>
    </citation>
    <scope>NUCLEOTIDE SEQUENCE [LARGE SCALE GENOMIC DNA]</scope>
    <source>
        <strain evidence="1">DMR45628</strain>
    </source>
</reference>
<comment type="caution">
    <text evidence="1">The sequence shown here is derived from an EMBL/GenBank/DDBJ whole genome shotgun (WGS) entry which is preliminary data.</text>
</comment>
<evidence type="ECO:0000313" key="1">
    <source>
        <dbReference type="EMBL" id="KAK9711201.1"/>
    </source>
</evidence>
<gene>
    <name evidence="1" type="ORF">QE152_g25560</name>
</gene>
<dbReference type="AlphaFoldDB" id="A0AAW1K168"/>
<name>A0AAW1K168_POPJA</name>
<dbReference type="EMBL" id="JASPKY010000283">
    <property type="protein sequence ID" value="KAK9711201.1"/>
    <property type="molecule type" value="Genomic_DNA"/>
</dbReference>
<dbReference type="Proteomes" id="UP001458880">
    <property type="component" value="Unassembled WGS sequence"/>
</dbReference>
<evidence type="ECO:0000313" key="2">
    <source>
        <dbReference type="Proteomes" id="UP001458880"/>
    </source>
</evidence>
<organism evidence="1 2">
    <name type="scientific">Popillia japonica</name>
    <name type="common">Japanese beetle</name>
    <dbReference type="NCBI Taxonomy" id="7064"/>
    <lineage>
        <taxon>Eukaryota</taxon>
        <taxon>Metazoa</taxon>
        <taxon>Ecdysozoa</taxon>
        <taxon>Arthropoda</taxon>
        <taxon>Hexapoda</taxon>
        <taxon>Insecta</taxon>
        <taxon>Pterygota</taxon>
        <taxon>Neoptera</taxon>
        <taxon>Endopterygota</taxon>
        <taxon>Coleoptera</taxon>
        <taxon>Polyphaga</taxon>
        <taxon>Scarabaeiformia</taxon>
        <taxon>Scarabaeidae</taxon>
        <taxon>Rutelinae</taxon>
        <taxon>Popillia</taxon>
    </lineage>
</organism>